<dbReference type="AlphaFoldDB" id="A0AAN7L2M7"/>
<reference evidence="2 3" key="1">
    <citation type="journal article" date="2023" name="Hortic Res">
        <title>Pangenome of water caltrop reveals structural variations and asymmetric subgenome divergence after allopolyploidization.</title>
        <authorList>
            <person name="Zhang X."/>
            <person name="Chen Y."/>
            <person name="Wang L."/>
            <person name="Yuan Y."/>
            <person name="Fang M."/>
            <person name="Shi L."/>
            <person name="Lu R."/>
            <person name="Comes H.P."/>
            <person name="Ma Y."/>
            <person name="Chen Y."/>
            <person name="Huang G."/>
            <person name="Zhou Y."/>
            <person name="Zheng Z."/>
            <person name="Qiu Y."/>
        </authorList>
    </citation>
    <scope>NUCLEOTIDE SEQUENCE [LARGE SCALE GENOMIC DNA]</scope>
    <source>
        <strain evidence="2">F231</strain>
    </source>
</reference>
<keyword evidence="3" id="KW-1185">Reference proteome</keyword>
<feature type="region of interest" description="Disordered" evidence="1">
    <location>
        <begin position="1"/>
        <end position="28"/>
    </location>
</feature>
<evidence type="ECO:0000313" key="3">
    <source>
        <dbReference type="Proteomes" id="UP001346149"/>
    </source>
</evidence>
<proteinExistence type="predicted"/>
<feature type="compositionally biased region" description="Basic and acidic residues" evidence="1">
    <location>
        <begin position="1"/>
        <end position="11"/>
    </location>
</feature>
<sequence>MVLWGKSKDQIESPSDGGGSSSSHMVASAEADLQAIPVSMPGSMEVASYARGG</sequence>
<evidence type="ECO:0000256" key="1">
    <source>
        <dbReference type="SAM" id="MobiDB-lite"/>
    </source>
</evidence>
<organism evidence="2 3">
    <name type="scientific">Trapa natans</name>
    <name type="common">Water chestnut</name>
    <dbReference type="NCBI Taxonomy" id="22666"/>
    <lineage>
        <taxon>Eukaryota</taxon>
        <taxon>Viridiplantae</taxon>
        <taxon>Streptophyta</taxon>
        <taxon>Embryophyta</taxon>
        <taxon>Tracheophyta</taxon>
        <taxon>Spermatophyta</taxon>
        <taxon>Magnoliopsida</taxon>
        <taxon>eudicotyledons</taxon>
        <taxon>Gunneridae</taxon>
        <taxon>Pentapetalae</taxon>
        <taxon>rosids</taxon>
        <taxon>malvids</taxon>
        <taxon>Myrtales</taxon>
        <taxon>Lythraceae</taxon>
        <taxon>Trapa</taxon>
    </lineage>
</organism>
<comment type="caution">
    <text evidence="2">The sequence shown here is derived from an EMBL/GenBank/DDBJ whole genome shotgun (WGS) entry which is preliminary data.</text>
</comment>
<evidence type="ECO:0000313" key="2">
    <source>
        <dbReference type="EMBL" id="KAK4776619.1"/>
    </source>
</evidence>
<name>A0AAN7L2M7_TRANT</name>
<protein>
    <submittedName>
        <fullName evidence="2">Uncharacterized protein</fullName>
    </submittedName>
</protein>
<accession>A0AAN7L2M7</accession>
<dbReference type="Proteomes" id="UP001346149">
    <property type="component" value="Unassembled WGS sequence"/>
</dbReference>
<gene>
    <name evidence="2" type="ORF">SAY86_005307</name>
</gene>
<dbReference type="EMBL" id="JAXQNO010000018">
    <property type="protein sequence ID" value="KAK4776619.1"/>
    <property type="molecule type" value="Genomic_DNA"/>
</dbReference>